<dbReference type="SUPFAM" id="SSF55486">
    <property type="entry name" value="Metalloproteases ('zincins'), catalytic domain"/>
    <property type="match status" value="1"/>
</dbReference>
<sequence>MSNNPFGENGQDPFEEFFKKLSQNGGANFNADDLRGMGIPLDPSMLQGIFSQFTNMMNGQGEDGSVNWDMARQHARQTVAAKNDPSVTANQKSAVRDASQLADLWLDPVVEFSRPDYATESWSRSEWVENSFDTWTEIASPVAEETTNAMNASIQQQIPEEMKGMLGGGNLLGGIGSMMFGMQVGSGVAQLAQEVLSTNDIGIPLISGRSALLPDAIKSFTDDLEIPAQEVMLYLAVREAALVRLHKANPWLREDIMSLIKRFARGIHVDIERIQSQAVEIDLDSLNPENLQEIFGAEMFEPQHTEDQQLALDRIENLLALIDGWATVVTEQATKNLPSSSRMSEAMARRRASGGPVQHVFQGLLGLKVQPRKFREATDFWRTYESEHGAVARDGLWEAPENLPTSEEMDNAQAFEERSEFLNASDDEFDAALEKLLAGGYDEPAEGSSDEKKTDEDSGDNGSDDDSSEGKQ</sequence>
<gene>
    <name evidence="2" type="ORF">IDM49_04185</name>
</gene>
<dbReference type="InterPro" id="IPR018766">
    <property type="entry name" value="Zinicin_2"/>
</dbReference>
<dbReference type="Gene3D" id="1.20.150.30">
    <property type="entry name" value="Zincin-like metallopeptidase, N-terminal domain"/>
    <property type="match status" value="1"/>
</dbReference>
<dbReference type="PANTHER" id="PTHR39420:SF2">
    <property type="entry name" value="HYDROLASE"/>
    <property type="match status" value="1"/>
</dbReference>
<keyword evidence="3" id="KW-1185">Reference proteome</keyword>
<dbReference type="KEGG" id="rter:IDM49_04185"/>
<dbReference type="RefSeq" id="WP_190725128.1">
    <property type="nucleotide sequence ID" value="NZ_CP061539.1"/>
</dbReference>
<organism evidence="2 3">
    <name type="scientific">Rothia terrae</name>
    <dbReference type="NCBI Taxonomy" id="396015"/>
    <lineage>
        <taxon>Bacteria</taxon>
        <taxon>Bacillati</taxon>
        <taxon>Actinomycetota</taxon>
        <taxon>Actinomycetes</taxon>
        <taxon>Micrococcales</taxon>
        <taxon>Micrococcaceae</taxon>
        <taxon>Rothia</taxon>
    </lineage>
</organism>
<dbReference type="GeneID" id="96623423"/>
<dbReference type="Proteomes" id="UP000516404">
    <property type="component" value="Chromosome"/>
</dbReference>
<dbReference type="InterPro" id="IPR042271">
    <property type="entry name" value="Zinicin_2_N"/>
</dbReference>
<dbReference type="Pfam" id="PF10103">
    <property type="entry name" value="Zincin_2"/>
    <property type="match status" value="1"/>
</dbReference>
<evidence type="ECO:0000256" key="1">
    <source>
        <dbReference type="SAM" id="MobiDB-lite"/>
    </source>
</evidence>
<feature type="compositionally biased region" description="Acidic residues" evidence="1">
    <location>
        <begin position="457"/>
        <end position="472"/>
    </location>
</feature>
<dbReference type="AlphaFoldDB" id="A0A7H2BFM4"/>
<reference evidence="2 3" key="1">
    <citation type="submission" date="2020-09" db="EMBL/GenBank/DDBJ databases">
        <title>Investigation of environmental microbes.</title>
        <authorList>
            <person name="Ou Y."/>
            <person name="Kang Q."/>
        </authorList>
    </citation>
    <scope>NUCLEOTIDE SEQUENCE [LARGE SCALE GENOMIC DNA]</scope>
    <source>
        <strain evidence="2 3">KJZ-14</strain>
    </source>
</reference>
<feature type="region of interest" description="Disordered" evidence="1">
    <location>
        <begin position="433"/>
        <end position="472"/>
    </location>
</feature>
<protein>
    <submittedName>
        <fullName evidence="2">Zinc-dependent metalloprotease</fullName>
    </submittedName>
</protein>
<keyword evidence="2" id="KW-0482">Metalloprotease</keyword>
<name>A0A7H2BFM4_9MICC</name>
<proteinExistence type="predicted"/>
<dbReference type="NCBIfam" id="TIGR03624">
    <property type="entry name" value="putative hydrolase"/>
    <property type="match status" value="1"/>
</dbReference>
<dbReference type="GO" id="GO:0008237">
    <property type="term" value="F:metallopeptidase activity"/>
    <property type="evidence" value="ECO:0007669"/>
    <property type="project" value="UniProtKB-KW"/>
</dbReference>
<dbReference type="PANTHER" id="PTHR39420">
    <property type="match status" value="1"/>
</dbReference>
<keyword evidence="2" id="KW-0645">Protease</keyword>
<dbReference type="GO" id="GO:0006508">
    <property type="term" value="P:proteolysis"/>
    <property type="evidence" value="ECO:0007669"/>
    <property type="project" value="UniProtKB-KW"/>
</dbReference>
<evidence type="ECO:0000313" key="2">
    <source>
        <dbReference type="EMBL" id="QNV38470.1"/>
    </source>
</evidence>
<dbReference type="EMBL" id="CP061539">
    <property type="protein sequence ID" value="QNV38470.1"/>
    <property type="molecule type" value="Genomic_DNA"/>
</dbReference>
<accession>A0A7H2BFM4</accession>
<evidence type="ECO:0000313" key="3">
    <source>
        <dbReference type="Proteomes" id="UP000516404"/>
    </source>
</evidence>
<keyword evidence="2" id="KW-0378">Hydrolase</keyword>